<dbReference type="Pfam" id="PF16867">
    <property type="entry name" value="DMSP_lyase"/>
    <property type="match status" value="1"/>
</dbReference>
<dbReference type="Proteomes" id="UP000665026">
    <property type="component" value="Chromosome"/>
</dbReference>
<reference evidence="1" key="1">
    <citation type="submission" date="2020-07" db="EMBL/GenBank/DDBJ databases">
        <title>Genome sequences of bacteria associated with the marine, planktonic diatom Thalassiosira profunda strain ECT2AJA-044.</title>
        <authorList>
            <person name="Gargas C.B."/>
            <person name="Roberts W.R."/>
            <person name="Alverson A.J."/>
        </authorList>
    </citation>
    <scope>NUCLEOTIDE SEQUENCE</scope>
    <source>
        <strain evidence="1">ECT2AJA-044</strain>
    </source>
</reference>
<dbReference type="SUPFAM" id="SSF51182">
    <property type="entry name" value="RmlC-like cupins"/>
    <property type="match status" value="1"/>
</dbReference>
<evidence type="ECO:0000313" key="1">
    <source>
        <dbReference type="EMBL" id="QTN37007.1"/>
    </source>
</evidence>
<dbReference type="RefSeq" id="WP_209357703.1">
    <property type="nucleotide sequence ID" value="NZ_CP060010.1"/>
</dbReference>
<dbReference type="GO" id="GO:0047869">
    <property type="term" value="F:dimethylpropiothetin dethiomethylase activity"/>
    <property type="evidence" value="ECO:0007669"/>
    <property type="project" value="InterPro"/>
</dbReference>
<dbReference type="AlphaFoldDB" id="A0A975ERE9"/>
<protein>
    <submittedName>
        <fullName evidence="1">Cupin domain-containing protein</fullName>
    </submittedName>
</protein>
<dbReference type="InterPro" id="IPR031723">
    <property type="entry name" value="DMSP_lyase"/>
</dbReference>
<gene>
    <name evidence="1" type="ORF">HZ995_05735</name>
</gene>
<dbReference type="InterPro" id="IPR014710">
    <property type="entry name" value="RmlC-like_jellyroll"/>
</dbReference>
<sequence length="193" mass="22104">MAREVWDRLLAEAKAMHEADEALTEFCPFPDDVTPQEVSYFHIPPHDLLIEETGFADPETPIRRAFIDAGPLAKWRETYKGTDIGDDFMNRFGCYCLIGEGGAFHSDQMAAWVVYMPPHLHYPWHHHPGEEMYRVIGGEGRFMRKGMPDEWLKTGDACEHASNQPHALDTEDSPIMAYVVWRNGFETPPVLTR</sequence>
<dbReference type="EMBL" id="CP060010">
    <property type="protein sequence ID" value="QTN37007.1"/>
    <property type="molecule type" value="Genomic_DNA"/>
</dbReference>
<name>A0A975ERE9_9RHOB</name>
<organism evidence="1 2">
    <name type="scientific">Cognatishimia activa</name>
    <dbReference type="NCBI Taxonomy" id="1715691"/>
    <lineage>
        <taxon>Bacteria</taxon>
        <taxon>Pseudomonadati</taxon>
        <taxon>Pseudomonadota</taxon>
        <taxon>Alphaproteobacteria</taxon>
        <taxon>Rhodobacterales</taxon>
        <taxon>Paracoccaceae</taxon>
        <taxon>Cognatishimia</taxon>
    </lineage>
</organism>
<dbReference type="InterPro" id="IPR011051">
    <property type="entry name" value="RmlC_Cupin_sf"/>
</dbReference>
<accession>A0A975ERE9</accession>
<dbReference type="Gene3D" id="2.60.120.10">
    <property type="entry name" value="Jelly Rolls"/>
    <property type="match status" value="1"/>
</dbReference>
<proteinExistence type="predicted"/>
<dbReference type="KEGG" id="cact:HZ995_05735"/>
<dbReference type="CDD" id="cd20282">
    <property type="entry name" value="cupin_DddQ"/>
    <property type="match status" value="1"/>
</dbReference>
<evidence type="ECO:0000313" key="2">
    <source>
        <dbReference type="Proteomes" id="UP000665026"/>
    </source>
</evidence>